<gene>
    <name evidence="2" type="ORF">MBLL_03360</name>
</gene>
<accession>A0A679KFT5</accession>
<reference evidence="2" key="1">
    <citation type="submission" date="2019-12" db="EMBL/GenBank/DDBJ databases">
        <authorList>
            <person name="Cremers G."/>
        </authorList>
    </citation>
    <scope>NUCLEOTIDE SEQUENCE</scope>
    <source>
        <strain evidence="2">Mbul2</strain>
    </source>
</reference>
<name>A0A679KFT5_9HYPH</name>
<dbReference type="EMBL" id="LR743511">
    <property type="protein sequence ID" value="CAA2144241.1"/>
    <property type="molecule type" value="Genomic_DNA"/>
</dbReference>
<protein>
    <submittedName>
        <fullName evidence="2">Uncharacterized protein</fullName>
    </submittedName>
</protein>
<evidence type="ECO:0000256" key="1">
    <source>
        <dbReference type="SAM" id="MobiDB-lite"/>
    </source>
</evidence>
<proteinExistence type="predicted"/>
<feature type="compositionally biased region" description="Basic residues" evidence="1">
    <location>
        <begin position="111"/>
        <end position="120"/>
    </location>
</feature>
<dbReference type="AlphaFoldDB" id="A0A679KFT5"/>
<organism evidence="2">
    <name type="scientific">Methylobacterium bullatum</name>
    <dbReference type="NCBI Taxonomy" id="570505"/>
    <lineage>
        <taxon>Bacteria</taxon>
        <taxon>Pseudomonadati</taxon>
        <taxon>Pseudomonadota</taxon>
        <taxon>Alphaproteobacteria</taxon>
        <taxon>Hyphomicrobiales</taxon>
        <taxon>Methylobacteriaceae</taxon>
        <taxon>Methylobacterium</taxon>
    </lineage>
</organism>
<feature type="region of interest" description="Disordered" evidence="1">
    <location>
        <begin position="97"/>
        <end position="120"/>
    </location>
</feature>
<evidence type="ECO:0000313" key="2">
    <source>
        <dbReference type="EMBL" id="CAA2144241.1"/>
    </source>
</evidence>
<sequence>MVCAPIRPREGGGVIEVCAKDGEESRRQRGGEVLPRREEEAEGYCAPVGTLRVGEVAHVPLSGSKDVRNQRPPEGAWMLLDDVADCCLKGDAGPKPVKVASAGNLPGRWGARSRRPMPGD</sequence>